<name>A0ABQ3V7I8_9CHLR</name>
<accession>A0ABQ3V7I8</accession>
<evidence type="ECO:0000313" key="2">
    <source>
        <dbReference type="Proteomes" id="UP000654345"/>
    </source>
</evidence>
<dbReference type="RefSeq" id="WP_201376915.1">
    <property type="nucleotide sequence ID" value="NZ_BNJG01000007.1"/>
</dbReference>
<dbReference type="Proteomes" id="UP000654345">
    <property type="component" value="Unassembled WGS sequence"/>
</dbReference>
<dbReference type="EMBL" id="BNJG01000007">
    <property type="protein sequence ID" value="GHO60888.1"/>
    <property type="molecule type" value="Genomic_DNA"/>
</dbReference>
<reference evidence="1 2" key="1">
    <citation type="journal article" date="2021" name="Int. J. Syst. Evol. Microbiol.">
        <title>Reticulibacter mediterranei gen. nov., sp. nov., within the new family Reticulibacteraceae fam. nov., and Ktedonospora formicarum gen. nov., sp. nov., Ktedonobacter robiniae sp. nov., Dictyobacter formicarum sp. nov. and Dictyobacter arantiisoli sp. nov., belonging to the class Ktedonobacteria.</title>
        <authorList>
            <person name="Yabe S."/>
            <person name="Zheng Y."/>
            <person name="Wang C.M."/>
            <person name="Sakai Y."/>
            <person name="Abe K."/>
            <person name="Yokota A."/>
            <person name="Donadio S."/>
            <person name="Cavaletti L."/>
            <person name="Monciardini P."/>
        </authorList>
    </citation>
    <scope>NUCLEOTIDE SEQUENCE [LARGE SCALE GENOMIC DNA]</scope>
    <source>
        <strain evidence="1 2">SOSP1-30</strain>
    </source>
</reference>
<comment type="caution">
    <text evidence="1">The sequence shown here is derived from an EMBL/GenBank/DDBJ whole genome shotgun (WGS) entry which is preliminary data.</text>
</comment>
<organism evidence="1 2">
    <name type="scientific">Ktedonobacter robiniae</name>
    <dbReference type="NCBI Taxonomy" id="2778365"/>
    <lineage>
        <taxon>Bacteria</taxon>
        <taxon>Bacillati</taxon>
        <taxon>Chloroflexota</taxon>
        <taxon>Ktedonobacteria</taxon>
        <taxon>Ktedonobacterales</taxon>
        <taxon>Ktedonobacteraceae</taxon>
        <taxon>Ktedonobacter</taxon>
    </lineage>
</organism>
<sequence length="74" mass="8407">MEQGPGCIVKARVWSSRREKINAQPKGTLLRLVKVFGNALECYLSLIMQNIDLVGHKSLFRNKRDDDAQRAHGK</sequence>
<gene>
    <name evidence="1" type="ORF">KSB_93630</name>
</gene>
<evidence type="ECO:0000313" key="1">
    <source>
        <dbReference type="EMBL" id="GHO60888.1"/>
    </source>
</evidence>
<protein>
    <submittedName>
        <fullName evidence="1">Uncharacterized protein</fullName>
    </submittedName>
</protein>
<keyword evidence="2" id="KW-1185">Reference proteome</keyword>
<proteinExistence type="predicted"/>